<evidence type="ECO:0000256" key="3">
    <source>
        <dbReference type="ARBA" id="ARBA00022723"/>
    </source>
</evidence>
<keyword evidence="5" id="KW-0378">Hydrolase</keyword>
<feature type="domain" description="Ubiquitin-like protease family profile" evidence="8">
    <location>
        <begin position="1"/>
        <end position="241"/>
    </location>
</feature>
<accession>A0A8T0WE00</accession>
<proteinExistence type="inferred from homology"/>
<dbReference type="GO" id="GO:0008270">
    <property type="term" value="F:zinc ion binding"/>
    <property type="evidence" value="ECO:0007669"/>
    <property type="project" value="UniProtKB-KW"/>
</dbReference>
<evidence type="ECO:0000313" key="9">
    <source>
        <dbReference type="EMBL" id="KAG2644076.1"/>
    </source>
</evidence>
<evidence type="ECO:0000256" key="2">
    <source>
        <dbReference type="ARBA" id="ARBA00022670"/>
    </source>
</evidence>
<keyword evidence="3" id="KW-0479">Metal-binding</keyword>
<evidence type="ECO:0000313" key="10">
    <source>
        <dbReference type="Proteomes" id="UP000823388"/>
    </source>
</evidence>
<dbReference type="InterPro" id="IPR003656">
    <property type="entry name" value="Znf_BED"/>
</dbReference>
<dbReference type="InterPro" id="IPR003653">
    <property type="entry name" value="Peptidase_C48_C"/>
</dbReference>
<dbReference type="GO" id="GO:0016926">
    <property type="term" value="P:protein desumoylation"/>
    <property type="evidence" value="ECO:0007669"/>
    <property type="project" value="TreeGrafter"/>
</dbReference>
<evidence type="ECO:0000256" key="5">
    <source>
        <dbReference type="ARBA" id="ARBA00022801"/>
    </source>
</evidence>
<dbReference type="EMBL" id="CM029039">
    <property type="protein sequence ID" value="KAG2644076.1"/>
    <property type="molecule type" value="Genomic_DNA"/>
</dbReference>
<evidence type="ECO:0000256" key="6">
    <source>
        <dbReference type="ARBA" id="ARBA00022807"/>
    </source>
</evidence>
<evidence type="ECO:0000256" key="1">
    <source>
        <dbReference type="ARBA" id="ARBA00005234"/>
    </source>
</evidence>
<dbReference type="Gene3D" id="3.40.395.10">
    <property type="entry name" value="Adenoviral Proteinase, Chain A"/>
    <property type="match status" value="1"/>
</dbReference>
<evidence type="ECO:0000256" key="4">
    <source>
        <dbReference type="ARBA" id="ARBA00022771"/>
    </source>
</evidence>
<dbReference type="GO" id="GO:0003677">
    <property type="term" value="F:DNA binding"/>
    <property type="evidence" value="ECO:0007669"/>
    <property type="project" value="InterPro"/>
</dbReference>
<keyword evidence="2" id="KW-0645">Protease</keyword>
<dbReference type="GO" id="GO:0006508">
    <property type="term" value="P:proteolysis"/>
    <property type="evidence" value="ECO:0007669"/>
    <property type="project" value="UniProtKB-KW"/>
</dbReference>
<dbReference type="GO" id="GO:0005634">
    <property type="term" value="C:nucleus"/>
    <property type="evidence" value="ECO:0007669"/>
    <property type="project" value="TreeGrafter"/>
</dbReference>
<keyword evidence="7" id="KW-0862">Zinc</keyword>
<keyword evidence="4" id="KW-0863">Zinc-finger</keyword>
<dbReference type="AlphaFoldDB" id="A0A8T0WE00"/>
<dbReference type="PANTHER" id="PTHR12606">
    <property type="entry name" value="SENTRIN/SUMO-SPECIFIC PROTEASE"/>
    <property type="match status" value="1"/>
</dbReference>
<evidence type="ECO:0000259" key="8">
    <source>
        <dbReference type="PROSITE" id="PS50600"/>
    </source>
</evidence>
<gene>
    <name evidence="9" type="ORF">PVAP13_2KG403500</name>
</gene>
<dbReference type="SUPFAM" id="SSF54001">
    <property type="entry name" value="Cysteine proteinases"/>
    <property type="match status" value="1"/>
</dbReference>
<dbReference type="PANTHER" id="PTHR12606:SF155">
    <property type="entry name" value="OS04G0316900 PROTEIN"/>
    <property type="match status" value="1"/>
</dbReference>
<dbReference type="Pfam" id="PF02902">
    <property type="entry name" value="Peptidase_C48"/>
    <property type="match status" value="1"/>
</dbReference>
<comment type="similarity">
    <text evidence="1">Belongs to the peptidase C48 family.</text>
</comment>
<dbReference type="GO" id="GO:0016929">
    <property type="term" value="F:deSUMOylase activity"/>
    <property type="evidence" value="ECO:0007669"/>
    <property type="project" value="TreeGrafter"/>
</dbReference>
<keyword evidence="6" id="KW-0788">Thiol protease</keyword>
<name>A0A8T0WE00_PANVG</name>
<dbReference type="Pfam" id="PF02892">
    <property type="entry name" value="zf-BED"/>
    <property type="match status" value="1"/>
</dbReference>
<protein>
    <recommendedName>
        <fullName evidence="8">Ubiquitin-like protease family profile domain-containing protein</fullName>
    </recommendedName>
</protein>
<organism evidence="9 10">
    <name type="scientific">Panicum virgatum</name>
    <name type="common">Blackwell switchgrass</name>
    <dbReference type="NCBI Taxonomy" id="38727"/>
    <lineage>
        <taxon>Eukaryota</taxon>
        <taxon>Viridiplantae</taxon>
        <taxon>Streptophyta</taxon>
        <taxon>Embryophyta</taxon>
        <taxon>Tracheophyta</taxon>
        <taxon>Spermatophyta</taxon>
        <taxon>Magnoliopsida</taxon>
        <taxon>Liliopsida</taxon>
        <taxon>Poales</taxon>
        <taxon>Poaceae</taxon>
        <taxon>PACMAD clade</taxon>
        <taxon>Panicoideae</taxon>
        <taxon>Panicodae</taxon>
        <taxon>Paniceae</taxon>
        <taxon>Panicinae</taxon>
        <taxon>Panicum</taxon>
        <taxon>Panicum sect. Hiantes</taxon>
    </lineage>
</organism>
<keyword evidence="10" id="KW-1185">Reference proteome</keyword>
<evidence type="ECO:0000256" key="7">
    <source>
        <dbReference type="ARBA" id="ARBA00022833"/>
    </source>
</evidence>
<sequence>MVEESGFLNAKCKHCGKLYKADSKIDGTSRLLRHLKVCKPLVLANQEAIGTHNRGKHLVLSECREIVHDKVPNEVIVLDSQFSEDTVCTISRIEEQLFDKINSAPEEEILVQIDNVALQKNVMKSLADPKLEDGPQKYLQDDIFLPINQNRSHWYLAVINTKKQEIHVLDSLGIQLQEREELKYTLKQIEQCLELASIEFQSSSWPDYKVASWKVTQVEEIPKQTDMSSCGLFMIKYLEHWTGEKLNEQFTQADIDHFRLKLASELMSSPLNKAGK</sequence>
<dbReference type="InterPro" id="IPR038765">
    <property type="entry name" value="Papain-like_cys_pep_sf"/>
</dbReference>
<comment type="caution">
    <text evidence="9">The sequence shown here is derived from an EMBL/GenBank/DDBJ whole genome shotgun (WGS) entry which is preliminary data.</text>
</comment>
<dbReference type="PROSITE" id="PS50600">
    <property type="entry name" value="ULP_PROTEASE"/>
    <property type="match status" value="1"/>
</dbReference>
<reference evidence="9" key="1">
    <citation type="submission" date="2020-05" db="EMBL/GenBank/DDBJ databases">
        <title>WGS assembly of Panicum virgatum.</title>
        <authorList>
            <person name="Lovell J.T."/>
            <person name="Jenkins J."/>
            <person name="Shu S."/>
            <person name="Juenger T.E."/>
            <person name="Schmutz J."/>
        </authorList>
    </citation>
    <scope>NUCLEOTIDE SEQUENCE</scope>
    <source>
        <strain evidence="9">AP13</strain>
    </source>
</reference>
<dbReference type="Proteomes" id="UP000823388">
    <property type="component" value="Chromosome 2K"/>
</dbReference>